<feature type="compositionally biased region" description="Basic and acidic residues" evidence="1">
    <location>
        <begin position="9"/>
        <end position="20"/>
    </location>
</feature>
<reference evidence="4" key="1">
    <citation type="submission" date="2025-08" db="UniProtKB">
        <authorList>
            <consortium name="RefSeq"/>
        </authorList>
    </citation>
    <scope>IDENTIFICATION</scope>
</reference>
<dbReference type="Proteomes" id="UP001652582">
    <property type="component" value="Chromosome 27"/>
</dbReference>
<feature type="compositionally biased region" description="Basic and acidic residues" evidence="1">
    <location>
        <begin position="28"/>
        <end position="54"/>
    </location>
</feature>
<evidence type="ECO:0000256" key="2">
    <source>
        <dbReference type="SAM" id="Phobius"/>
    </source>
</evidence>
<proteinExistence type="predicted"/>
<dbReference type="RefSeq" id="XP_052746055.1">
    <property type="nucleotide sequence ID" value="XM_052890095.1"/>
</dbReference>
<sequence length="657" mass="74776">MKNKMFQYEYEKRPQSRDSRATGCDSRATGRDSRATVRDWHSRPLPPRPEDRLPTKTSVPLKVWVIASASCFAVCGALVLATIVITRTAASDSYSSRELYAEAREPLYPIGYPQPRLLTTTPAETTTQDNDDIQYPILEKLSIFKNIVASREKKKLDENLVSKPQIHPIHDIINHPERKIEKKDKPKITDTKNPLTDQYTNQQNIKKHIKTHPNPSNVDIKSETANTKYPINNENIHTNLNNKINNINTKAEFNKIPDFKPTLPEIFVKDNIKLTDGYIAGINLDNYEEYYDDSNLYDDYIQSNSMTSYLIEKVQELHDWITSDADFDEKPKEKQFKSNATNNNEFGQLLVALNESLVEGNVTIVMNKLRELYYGENLTVVNQSKKIILSNSTNLLSFGILTLDVMLLHNIQLMAWDNQETARNKMLKDPDVFAFNALFMEPSKVEAKRSEVYHHDGFLKRQNVRQETEESDFGRNLLENVLEIGMSTARAAIHLGRAFKNTKMVLTQLSNRETLNANIQNQFSRNIDANTHALNHLRSSFHKNDSSTSGVANATSVIYTDLDCVWLLYCKNLVATAKLNAPYGTMARINGLALRMLTGDVPSDRALDTMLYEVLTGWTELKCTDMFPRCSNGNPATVVLESILQPLRKSQTTSNRL</sequence>
<keyword evidence="2" id="KW-1133">Transmembrane helix</keyword>
<feature type="transmembrane region" description="Helical" evidence="2">
    <location>
        <begin position="63"/>
        <end position="85"/>
    </location>
</feature>
<organism evidence="3 4">
    <name type="scientific">Bicyclus anynana</name>
    <name type="common">Squinting bush brown butterfly</name>
    <dbReference type="NCBI Taxonomy" id="110368"/>
    <lineage>
        <taxon>Eukaryota</taxon>
        <taxon>Metazoa</taxon>
        <taxon>Ecdysozoa</taxon>
        <taxon>Arthropoda</taxon>
        <taxon>Hexapoda</taxon>
        <taxon>Insecta</taxon>
        <taxon>Pterygota</taxon>
        <taxon>Neoptera</taxon>
        <taxon>Endopterygota</taxon>
        <taxon>Lepidoptera</taxon>
        <taxon>Glossata</taxon>
        <taxon>Ditrysia</taxon>
        <taxon>Papilionoidea</taxon>
        <taxon>Nymphalidae</taxon>
        <taxon>Satyrinae</taxon>
        <taxon>Satyrini</taxon>
        <taxon>Mycalesina</taxon>
        <taxon>Bicyclus</taxon>
    </lineage>
</organism>
<protein>
    <submittedName>
        <fullName evidence="4">Uncharacterized protein LOC112052533 isoform X1</fullName>
    </submittedName>
</protein>
<dbReference type="GeneID" id="112052533"/>
<keyword evidence="2" id="KW-0812">Transmembrane</keyword>
<gene>
    <name evidence="4" type="primary">LOC112052533</name>
</gene>
<evidence type="ECO:0000256" key="1">
    <source>
        <dbReference type="SAM" id="MobiDB-lite"/>
    </source>
</evidence>
<name>A0ABM3M550_BICAN</name>
<keyword evidence="2" id="KW-0472">Membrane</keyword>
<evidence type="ECO:0000313" key="4">
    <source>
        <dbReference type="RefSeq" id="XP_052746055.1"/>
    </source>
</evidence>
<evidence type="ECO:0000313" key="3">
    <source>
        <dbReference type="Proteomes" id="UP001652582"/>
    </source>
</evidence>
<keyword evidence="3" id="KW-1185">Reference proteome</keyword>
<accession>A0ABM3M550</accession>
<feature type="region of interest" description="Disordered" evidence="1">
    <location>
        <begin position="1"/>
        <end position="54"/>
    </location>
</feature>